<dbReference type="EMBL" id="JAIWYP010000001">
    <property type="protein sequence ID" value="KAH3881513.1"/>
    <property type="molecule type" value="Genomic_DNA"/>
</dbReference>
<name>A0A9D4MS79_DREPO</name>
<evidence type="ECO:0000313" key="3">
    <source>
        <dbReference type="Proteomes" id="UP000828390"/>
    </source>
</evidence>
<evidence type="ECO:0000259" key="1">
    <source>
        <dbReference type="PROSITE" id="PS50948"/>
    </source>
</evidence>
<reference evidence="2" key="2">
    <citation type="submission" date="2020-11" db="EMBL/GenBank/DDBJ databases">
        <authorList>
            <person name="McCartney M.A."/>
            <person name="Auch B."/>
            <person name="Kono T."/>
            <person name="Mallez S."/>
            <person name="Becker A."/>
            <person name="Gohl D.M."/>
            <person name="Silverstein K.A.T."/>
            <person name="Koren S."/>
            <person name="Bechman K.B."/>
            <person name="Herman A."/>
            <person name="Abrahante J.E."/>
            <person name="Garbe J."/>
        </authorList>
    </citation>
    <scope>NUCLEOTIDE SEQUENCE</scope>
    <source>
        <strain evidence="2">Duluth1</strain>
        <tissue evidence="2">Whole animal</tissue>
    </source>
</reference>
<gene>
    <name evidence="2" type="ORF">DPMN_005439</name>
</gene>
<proteinExistence type="predicted"/>
<dbReference type="PROSITE" id="PS50948">
    <property type="entry name" value="PAN"/>
    <property type="match status" value="1"/>
</dbReference>
<protein>
    <recommendedName>
        <fullName evidence="1">Apple domain-containing protein</fullName>
    </recommendedName>
</protein>
<feature type="domain" description="Apple" evidence="1">
    <location>
        <begin position="248"/>
        <end position="325"/>
    </location>
</feature>
<comment type="caution">
    <text evidence="2">The sequence shown here is derived from an EMBL/GenBank/DDBJ whole genome shotgun (WGS) entry which is preliminary data.</text>
</comment>
<keyword evidence="3" id="KW-1185">Reference proteome</keyword>
<sequence length="325" mass="36115">MQAKSSNIDNTFVELHHGLSKYPDLVKVRARLIDSLDKNWYTDAQGTSLWHRIVPKNDPTGGFGYSNASIRIWTSRASILYKREDGWGSRNVLGYAYEGDVEVIAWCDVASPRVFSGTTNIGPNAVNETLELTLPGERVLVEDVLVHAMMKVQDGNNEGFMFETIGSAMTNTMFHGTPCMYGGVIVAFDGSVVRIWRPDNVNGSAVCIPDTMGDGRYSQAAFGGKLTVVVYVIGIADENVYVPSIYMCNHFQRNSTNTGYNSSAIATTNATSLLACNTDCRTHYACALYTFNMALGCRMYNDTDWNLVYAEPNTELWTLQRRQYC</sequence>
<dbReference type="InterPro" id="IPR003609">
    <property type="entry name" value="Pan_app"/>
</dbReference>
<organism evidence="2 3">
    <name type="scientific">Dreissena polymorpha</name>
    <name type="common">Zebra mussel</name>
    <name type="synonym">Mytilus polymorpha</name>
    <dbReference type="NCBI Taxonomy" id="45954"/>
    <lineage>
        <taxon>Eukaryota</taxon>
        <taxon>Metazoa</taxon>
        <taxon>Spiralia</taxon>
        <taxon>Lophotrochozoa</taxon>
        <taxon>Mollusca</taxon>
        <taxon>Bivalvia</taxon>
        <taxon>Autobranchia</taxon>
        <taxon>Heteroconchia</taxon>
        <taxon>Euheterodonta</taxon>
        <taxon>Imparidentia</taxon>
        <taxon>Neoheterodontei</taxon>
        <taxon>Myida</taxon>
        <taxon>Dreissenoidea</taxon>
        <taxon>Dreissenidae</taxon>
        <taxon>Dreissena</taxon>
    </lineage>
</organism>
<reference evidence="2" key="1">
    <citation type="journal article" date="2019" name="bioRxiv">
        <title>The Genome of the Zebra Mussel, Dreissena polymorpha: A Resource for Invasive Species Research.</title>
        <authorList>
            <person name="McCartney M.A."/>
            <person name="Auch B."/>
            <person name="Kono T."/>
            <person name="Mallez S."/>
            <person name="Zhang Y."/>
            <person name="Obille A."/>
            <person name="Becker A."/>
            <person name="Abrahante J.E."/>
            <person name="Garbe J."/>
            <person name="Badalamenti J.P."/>
            <person name="Herman A."/>
            <person name="Mangelson H."/>
            <person name="Liachko I."/>
            <person name="Sullivan S."/>
            <person name="Sone E.D."/>
            <person name="Koren S."/>
            <person name="Silverstein K.A.T."/>
            <person name="Beckman K.B."/>
            <person name="Gohl D.M."/>
        </authorList>
    </citation>
    <scope>NUCLEOTIDE SEQUENCE</scope>
    <source>
        <strain evidence="2">Duluth1</strain>
        <tissue evidence="2">Whole animal</tissue>
    </source>
</reference>
<dbReference type="Proteomes" id="UP000828390">
    <property type="component" value="Unassembled WGS sequence"/>
</dbReference>
<evidence type="ECO:0000313" key="2">
    <source>
        <dbReference type="EMBL" id="KAH3881513.1"/>
    </source>
</evidence>
<dbReference type="AlphaFoldDB" id="A0A9D4MS79"/>
<accession>A0A9D4MS79</accession>